<dbReference type="EMBL" id="CP003221">
    <property type="protein sequence ID" value="EGJ49876.1"/>
    <property type="molecule type" value="Genomic_DNA"/>
</dbReference>
<dbReference type="Pfam" id="PF06953">
    <property type="entry name" value="ArsD"/>
    <property type="match status" value="1"/>
</dbReference>
<dbReference type="Proteomes" id="UP000007844">
    <property type="component" value="Chromosome"/>
</dbReference>
<dbReference type="HOGENOM" id="CLU_2154250_0_0_7"/>
<dbReference type="Gene3D" id="3.40.30.10">
    <property type="entry name" value="Glutaredoxin"/>
    <property type="match status" value="1"/>
</dbReference>
<dbReference type="InterPro" id="IPR010712">
    <property type="entry name" value="Arsenical-R_ArsD"/>
</dbReference>
<name>F3Z0Q2_DESAF</name>
<dbReference type="KEGG" id="daf:Desaf_1539"/>
<organism evidence="1 2">
    <name type="scientific">Desulfocurvibacter africanus subsp. africanus str. Walvis Bay</name>
    <dbReference type="NCBI Taxonomy" id="690850"/>
    <lineage>
        <taxon>Bacteria</taxon>
        <taxon>Pseudomonadati</taxon>
        <taxon>Thermodesulfobacteriota</taxon>
        <taxon>Desulfovibrionia</taxon>
        <taxon>Desulfovibrionales</taxon>
        <taxon>Desulfovibrionaceae</taxon>
        <taxon>Desulfocurvibacter</taxon>
    </lineage>
</organism>
<dbReference type="AlphaFoldDB" id="F3Z0Q2"/>
<sequence length="111" mass="12507">MPNVIIDLYIPHASCPCSPARNDPKADRFNTLLLDLKEQRPGLAYRVFALNTHFAMFKTNLQVAAVLRDEGHDALPLIFVEGELRFKGSYPVREELEAVLNERENTGRLGA</sequence>
<accession>F3Z0Q2</accession>
<reference evidence="1 2" key="1">
    <citation type="journal article" date="2011" name="J. Bacteriol.">
        <title>Genome sequence of the mercury-methylating and pleomorphic Desulfovibrio africanus Strain Walvis Bay.</title>
        <authorList>
            <person name="Brown S.D."/>
            <person name="Wall J.D."/>
            <person name="Kucken A.M."/>
            <person name="Gilmour C.C."/>
            <person name="Podar M."/>
            <person name="Brandt C.C."/>
            <person name="Teshima H."/>
            <person name="Detter J.C."/>
            <person name="Han C.S."/>
            <person name="Land M.L."/>
            <person name="Lucas S."/>
            <person name="Han J."/>
            <person name="Pennacchio L."/>
            <person name="Nolan M."/>
            <person name="Pitluck S."/>
            <person name="Woyke T."/>
            <person name="Goodwin L."/>
            <person name="Palumbo A.V."/>
            <person name="Elias D.A."/>
        </authorList>
    </citation>
    <scope>NUCLEOTIDE SEQUENCE [LARGE SCALE GENOMIC DNA]</scope>
    <source>
        <strain evidence="1 2">Walvis Bay</strain>
    </source>
</reference>
<proteinExistence type="predicted"/>
<protein>
    <submittedName>
        <fullName evidence="1">Arsenical resistance operon trans-acting repressor ArsD</fullName>
    </submittedName>
</protein>
<gene>
    <name evidence="1" type="ORF">Desaf_1539</name>
</gene>
<evidence type="ECO:0000313" key="1">
    <source>
        <dbReference type="EMBL" id="EGJ49876.1"/>
    </source>
</evidence>
<dbReference type="RefSeq" id="WP_014259660.1">
    <property type="nucleotide sequence ID" value="NC_016629.1"/>
</dbReference>
<evidence type="ECO:0000313" key="2">
    <source>
        <dbReference type="Proteomes" id="UP000007844"/>
    </source>
</evidence>
<dbReference type="GO" id="GO:0045892">
    <property type="term" value="P:negative regulation of DNA-templated transcription"/>
    <property type="evidence" value="ECO:0007669"/>
    <property type="project" value="InterPro"/>
</dbReference>
<dbReference type="eggNOG" id="ENOG502ZVX0">
    <property type="taxonomic scope" value="Bacteria"/>
</dbReference>
<dbReference type="GO" id="GO:0046685">
    <property type="term" value="P:response to arsenic-containing substance"/>
    <property type="evidence" value="ECO:0007669"/>
    <property type="project" value="InterPro"/>
</dbReference>
<keyword evidence="2" id="KW-1185">Reference proteome</keyword>
<dbReference type="GO" id="GO:0003677">
    <property type="term" value="F:DNA binding"/>
    <property type="evidence" value="ECO:0007669"/>
    <property type="project" value="InterPro"/>
</dbReference>